<reference evidence="7 8" key="1">
    <citation type="submission" date="2019-01" db="EMBL/GenBank/DDBJ databases">
        <title>Pseudolysobacter antarctica gen. nov., sp. nov., isolated from Fildes Peninsula, Antarctica.</title>
        <authorList>
            <person name="Wei Z."/>
            <person name="Peng F."/>
        </authorList>
    </citation>
    <scope>NUCLEOTIDE SEQUENCE [LARGE SCALE GENOMIC DNA]</scope>
    <source>
        <strain evidence="7 8">AQ6-296</strain>
    </source>
</reference>
<gene>
    <name evidence="7" type="primary">radC</name>
    <name evidence="7" type="ORF">ELE36_03050</name>
</gene>
<evidence type="ECO:0000256" key="2">
    <source>
        <dbReference type="ARBA" id="ARBA00022723"/>
    </source>
</evidence>
<keyword evidence="5" id="KW-0482">Metalloprotease</keyword>
<dbReference type="Proteomes" id="UP000291562">
    <property type="component" value="Chromosome"/>
</dbReference>
<dbReference type="Gene3D" id="3.40.140.10">
    <property type="entry name" value="Cytidine Deaminase, domain 2"/>
    <property type="match status" value="1"/>
</dbReference>
<keyword evidence="4" id="KW-0862">Zinc</keyword>
<dbReference type="AlphaFoldDB" id="A0A411HG05"/>
<dbReference type="SUPFAM" id="SSF102712">
    <property type="entry name" value="JAB1/MPN domain"/>
    <property type="match status" value="1"/>
</dbReference>
<dbReference type="GO" id="GO:0046872">
    <property type="term" value="F:metal ion binding"/>
    <property type="evidence" value="ECO:0007669"/>
    <property type="project" value="UniProtKB-KW"/>
</dbReference>
<dbReference type="GO" id="GO:0008237">
    <property type="term" value="F:metallopeptidase activity"/>
    <property type="evidence" value="ECO:0007669"/>
    <property type="project" value="UniProtKB-KW"/>
</dbReference>
<evidence type="ECO:0000256" key="3">
    <source>
        <dbReference type="ARBA" id="ARBA00022801"/>
    </source>
</evidence>
<evidence type="ECO:0000256" key="4">
    <source>
        <dbReference type="ARBA" id="ARBA00022833"/>
    </source>
</evidence>
<dbReference type="InterPro" id="IPR001405">
    <property type="entry name" value="UPF0758"/>
</dbReference>
<dbReference type="Pfam" id="PF04002">
    <property type="entry name" value="RadC"/>
    <property type="match status" value="1"/>
</dbReference>
<dbReference type="NCBIfam" id="TIGR00608">
    <property type="entry name" value="radc"/>
    <property type="match status" value="1"/>
</dbReference>
<sequence length="163" mass="17888">MSLIRDTQGTYRKATKTSITEADILQAAETILRLRFERLDTLGSPSQSAAFLTARLAHLEHEEFHIVWLDQRNRVIAVEALFQGTIDGCSVHCREVIRSALKHNAAAAILAHNHPSGVADPSQADKHITTELKNALALVGVRVLDHIVVGGNRTVSLAERGWV</sequence>
<dbReference type="PANTHER" id="PTHR30471">
    <property type="entry name" value="DNA REPAIR PROTEIN RADC"/>
    <property type="match status" value="1"/>
</dbReference>
<keyword evidence="3" id="KW-0378">Hydrolase</keyword>
<evidence type="ECO:0000313" key="7">
    <source>
        <dbReference type="EMBL" id="QBB69433.1"/>
    </source>
</evidence>
<dbReference type="KEGG" id="xbc:ELE36_03050"/>
<keyword evidence="2" id="KW-0479">Metal-binding</keyword>
<protein>
    <submittedName>
        <fullName evidence="7">DNA repair protein RadC</fullName>
    </submittedName>
</protein>
<dbReference type="PROSITE" id="PS01302">
    <property type="entry name" value="UPF0758"/>
    <property type="match status" value="1"/>
</dbReference>
<dbReference type="InterPro" id="IPR037518">
    <property type="entry name" value="MPN"/>
</dbReference>
<evidence type="ECO:0000256" key="5">
    <source>
        <dbReference type="ARBA" id="ARBA00023049"/>
    </source>
</evidence>
<dbReference type="RefSeq" id="WP_129831690.1">
    <property type="nucleotide sequence ID" value="NZ_CP035704.1"/>
</dbReference>
<keyword evidence="8" id="KW-1185">Reference proteome</keyword>
<evidence type="ECO:0000256" key="1">
    <source>
        <dbReference type="ARBA" id="ARBA00022670"/>
    </source>
</evidence>
<keyword evidence="1" id="KW-0645">Protease</keyword>
<proteinExistence type="predicted"/>
<dbReference type="CDD" id="cd08071">
    <property type="entry name" value="MPN_DUF2466"/>
    <property type="match status" value="1"/>
</dbReference>
<evidence type="ECO:0000313" key="8">
    <source>
        <dbReference type="Proteomes" id="UP000291562"/>
    </source>
</evidence>
<dbReference type="GO" id="GO:0006508">
    <property type="term" value="P:proteolysis"/>
    <property type="evidence" value="ECO:0007669"/>
    <property type="project" value="UniProtKB-KW"/>
</dbReference>
<dbReference type="InterPro" id="IPR025657">
    <property type="entry name" value="RadC_JAB"/>
</dbReference>
<accession>A0A411HG05</accession>
<dbReference type="PANTHER" id="PTHR30471:SF3">
    <property type="entry name" value="UPF0758 PROTEIN YEES-RELATED"/>
    <property type="match status" value="1"/>
</dbReference>
<dbReference type="InterPro" id="IPR020891">
    <property type="entry name" value="UPF0758_CS"/>
</dbReference>
<dbReference type="EMBL" id="CP035704">
    <property type="protein sequence ID" value="QBB69433.1"/>
    <property type="molecule type" value="Genomic_DNA"/>
</dbReference>
<dbReference type="PROSITE" id="PS50249">
    <property type="entry name" value="MPN"/>
    <property type="match status" value="1"/>
</dbReference>
<feature type="domain" description="MPN" evidence="6">
    <location>
        <begin position="41"/>
        <end position="163"/>
    </location>
</feature>
<organism evidence="7 8">
    <name type="scientific">Pseudolysobacter antarcticus</name>
    <dbReference type="NCBI Taxonomy" id="2511995"/>
    <lineage>
        <taxon>Bacteria</taxon>
        <taxon>Pseudomonadati</taxon>
        <taxon>Pseudomonadota</taxon>
        <taxon>Gammaproteobacteria</taxon>
        <taxon>Lysobacterales</taxon>
        <taxon>Rhodanobacteraceae</taxon>
        <taxon>Pseudolysobacter</taxon>
    </lineage>
</organism>
<name>A0A411HG05_9GAMM</name>
<evidence type="ECO:0000259" key="6">
    <source>
        <dbReference type="PROSITE" id="PS50249"/>
    </source>
</evidence>
<dbReference type="OrthoDB" id="9804482at2"/>